<dbReference type="PANTHER" id="PTHR38459">
    <property type="entry name" value="PROPHAGE BACTOPRENOL-LINKED GLUCOSE TRANSLOCASE HOMOLOG"/>
    <property type="match status" value="1"/>
</dbReference>
<sequence>MFKMLIKFMLVGLTGVGVNMAFYVPIINWTGNYLFAAVCAFLAAVTNNFIWNLLWTFKGRAVDIGICRKYITFLTISLANLGVNLIVLYLLVGYGNFNKILAQLSAIGTVSVCNFALNYLITFREKAGKEIYDAARYRSNL</sequence>
<feature type="transmembrane region" description="Helical" evidence="6">
    <location>
        <begin position="100"/>
        <end position="121"/>
    </location>
</feature>
<evidence type="ECO:0000256" key="1">
    <source>
        <dbReference type="ARBA" id="ARBA00004141"/>
    </source>
</evidence>
<reference evidence="8 9" key="1">
    <citation type="submission" date="2018-06" db="EMBL/GenBank/DDBJ databases">
        <authorList>
            <person name="Strepis N."/>
        </authorList>
    </citation>
    <scope>NUCLEOTIDE SEQUENCE [LARGE SCALE GENOMIC DNA]</scope>
    <source>
        <strain evidence="8">LUCI</strain>
    </source>
</reference>
<dbReference type="GO" id="GO:0005886">
    <property type="term" value="C:plasma membrane"/>
    <property type="evidence" value="ECO:0007669"/>
    <property type="project" value="TreeGrafter"/>
</dbReference>
<keyword evidence="5 6" id="KW-0472">Membrane</keyword>
<dbReference type="Pfam" id="PF04138">
    <property type="entry name" value="GtrA_DPMS_TM"/>
    <property type="match status" value="1"/>
</dbReference>
<accession>A0A498R474</accession>
<dbReference type="GO" id="GO:0000271">
    <property type="term" value="P:polysaccharide biosynthetic process"/>
    <property type="evidence" value="ECO:0007669"/>
    <property type="project" value="InterPro"/>
</dbReference>
<evidence type="ECO:0000259" key="7">
    <source>
        <dbReference type="Pfam" id="PF04138"/>
    </source>
</evidence>
<comment type="subcellular location">
    <subcellularLocation>
        <location evidence="1">Membrane</location>
        <topology evidence="1">Multi-pass membrane protein</topology>
    </subcellularLocation>
</comment>
<evidence type="ECO:0000313" key="8">
    <source>
        <dbReference type="EMBL" id="VBB05935.1"/>
    </source>
</evidence>
<organism evidence="8 9">
    <name type="scientific">Lucifera butyrica</name>
    <dbReference type="NCBI Taxonomy" id="1351585"/>
    <lineage>
        <taxon>Bacteria</taxon>
        <taxon>Bacillati</taxon>
        <taxon>Bacillota</taxon>
        <taxon>Negativicutes</taxon>
        <taxon>Veillonellales</taxon>
        <taxon>Veillonellaceae</taxon>
        <taxon>Lucifera</taxon>
    </lineage>
</organism>
<feature type="transmembrane region" description="Helical" evidence="6">
    <location>
        <begin position="7"/>
        <end position="27"/>
    </location>
</feature>
<protein>
    <recommendedName>
        <fullName evidence="7">GtrA/DPMS transmembrane domain-containing protein</fullName>
    </recommendedName>
</protein>
<dbReference type="InterPro" id="IPR051401">
    <property type="entry name" value="GtrA_CellWall_Glycosyl"/>
</dbReference>
<dbReference type="InterPro" id="IPR007267">
    <property type="entry name" value="GtrA_DPMS_TM"/>
</dbReference>
<feature type="domain" description="GtrA/DPMS transmembrane" evidence="7">
    <location>
        <begin position="7"/>
        <end position="123"/>
    </location>
</feature>
<keyword evidence="4 6" id="KW-1133">Transmembrane helix</keyword>
<comment type="similarity">
    <text evidence="2">Belongs to the GtrA family.</text>
</comment>
<feature type="transmembrane region" description="Helical" evidence="6">
    <location>
        <begin position="33"/>
        <end position="57"/>
    </location>
</feature>
<keyword evidence="3 6" id="KW-0812">Transmembrane</keyword>
<dbReference type="PANTHER" id="PTHR38459:SF1">
    <property type="entry name" value="PROPHAGE BACTOPRENOL-LINKED GLUCOSE TRANSLOCASE HOMOLOG"/>
    <property type="match status" value="1"/>
</dbReference>
<evidence type="ECO:0000256" key="6">
    <source>
        <dbReference type="SAM" id="Phobius"/>
    </source>
</evidence>
<evidence type="ECO:0000256" key="4">
    <source>
        <dbReference type="ARBA" id="ARBA00022989"/>
    </source>
</evidence>
<proteinExistence type="inferred from homology"/>
<dbReference type="EMBL" id="UPPP01000060">
    <property type="protein sequence ID" value="VBB05935.1"/>
    <property type="molecule type" value="Genomic_DNA"/>
</dbReference>
<evidence type="ECO:0000313" key="9">
    <source>
        <dbReference type="Proteomes" id="UP000277811"/>
    </source>
</evidence>
<keyword evidence="9" id="KW-1185">Reference proteome</keyword>
<evidence type="ECO:0000256" key="3">
    <source>
        <dbReference type="ARBA" id="ARBA00022692"/>
    </source>
</evidence>
<dbReference type="AlphaFoldDB" id="A0A498R474"/>
<gene>
    <name evidence="8" type="ORF">LUCI_1146</name>
</gene>
<name>A0A498R474_9FIRM</name>
<dbReference type="Proteomes" id="UP000277811">
    <property type="component" value="Unassembled WGS sequence"/>
</dbReference>
<feature type="transmembrane region" description="Helical" evidence="6">
    <location>
        <begin position="69"/>
        <end position="94"/>
    </location>
</feature>
<evidence type="ECO:0000256" key="2">
    <source>
        <dbReference type="ARBA" id="ARBA00009399"/>
    </source>
</evidence>
<evidence type="ECO:0000256" key="5">
    <source>
        <dbReference type="ARBA" id="ARBA00023136"/>
    </source>
</evidence>